<keyword evidence="3" id="KW-1185">Reference proteome</keyword>
<accession>A0ABS8UXC9</accession>
<evidence type="ECO:0000256" key="1">
    <source>
        <dbReference type="SAM" id="MobiDB-lite"/>
    </source>
</evidence>
<evidence type="ECO:0000313" key="3">
    <source>
        <dbReference type="Proteomes" id="UP000823775"/>
    </source>
</evidence>
<dbReference type="Proteomes" id="UP000823775">
    <property type="component" value="Unassembled WGS sequence"/>
</dbReference>
<feature type="non-terminal residue" evidence="2">
    <location>
        <position position="134"/>
    </location>
</feature>
<name>A0ABS8UXC9_DATST</name>
<sequence length="134" mass="15422">MDQAGSQLALIGYPASQPSQSVHTSHPALTEHDSSQQAPTVQVASKKRSSRESMTHWIVDAIGFCGILACDCSLFPINFEKWSSLPILYFNRIYEQIIKSLHNRWLRLDKDLDGHKLIRIKMEYMLMKRQKKYA</sequence>
<comment type="caution">
    <text evidence="2">The sequence shown here is derived from an EMBL/GenBank/DDBJ whole genome shotgun (WGS) entry which is preliminary data.</text>
</comment>
<protein>
    <submittedName>
        <fullName evidence="2">Uncharacterized protein</fullName>
    </submittedName>
</protein>
<feature type="region of interest" description="Disordered" evidence="1">
    <location>
        <begin position="16"/>
        <end position="51"/>
    </location>
</feature>
<proteinExistence type="predicted"/>
<reference evidence="2 3" key="1">
    <citation type="journal article" date="2021" name="BMC Genomics">
        <title>Datura genome reveals duplications of psychoactive alkaloid biosynthetic genes and high mutation rate following tissue culture.</title>
        <authorList>
            <person name="Rajewski A."/>
            <person name="Carter-House D."/>
            <person name="Stajich J."/>
            <person name="Litt A."/>
        </authorList>
    </citation>
    <scope>NUCLEOTIDE SEQUENCE [LARGE SCALE GENOMIC DNA]</scope>
    <source>
        <strain evidence="2">AR-01</strain>
    </source>
</reference>
<gene>
    <name evidence="2" type="ORF">HAX54_022937</name>
</gene>
<evidence type="ECO:0000313" key="2">
    <source>
        <dbReference type="EMBL" id="MCD9638785.1"/>
    </source>
</evidence>
<organism evidence="2 3">
    <name type="scientific">Datura stramonium</name>
    <name type="common">Jimsonweed</name>
    <name type="synonym">Common thornapple</name>
    <dbReference type="NCBI Taxonomy" id="4076"/>
    <lineage>
        <taxon>Eukaryota</taxon>
        <taxon>Viridiplantae</taxon>
        <taxon>Streptophyta</taxon>
        <taxon>Embryophyta</taxon>
        <taxon>Tracheophyta</taxon>
        <taxon>Spermatophyta</taxon>
        <taxon>Magnoliopsida</taxon>
        <taxon>eudicotyledons</taxon>
        <taxon>Gunneridae</taxon>
        <taxon>Pentapetalae</taxon>
        <taxon>asterids</taxon>
        <taxon>lamiids</taxon>
        <taxon>Solanales</taxon>
        <taxon>Solanaceae</taxon>
        <taxon>Solanoideae</taxon>
        <taxon>Datureae</taxon>
        <taxon>Datura</taxon>
    </lineage>
</organism>
<dbReference type="EMBL" id="JACEIK010002776">
    <property type="protein sequence ID" value="MCD9638785.1"/>
    <property type="molecule type" value="Genomic_DNA"/>
</dbReference>